<dbReference type="PANTHER" id="PTHR30472:SF37">
    <property type="entry name" value="FE(3+) DICITRATE TRANSPORT SYSTEM PERMEASE PROTEIN FECD-RELATED"/>
    <property type="match status" value="1"/>
</dbReference>
<feature type="transmembrane region" description="Helical" evidence="8">
    <location>
        <begin position="638"/>
        <end position="661"/>
    </location>
</feature>
<dbReference type="RefSeq" id="WP_257086741.1">
    <property type="nucleotide sequence ID" value="NZ_CP102097.1"/>
</dbReference>
<dbReference type="SUPFAM" id="SSF81345">
    <property type="entry name" value="ABC transporter involved in vitamin B12 uptake, BtuC"/>
    <property type="match status" value="2"/>
</dbReference>
<evidence type="ECO:0000256" key="4">
    <source>
        <dbReference type="ARBA" id="ARBA00022475"/>
    </source>
</evidence>
<feature type="transmembrane region" description="Helical" evidence="8">
    <location>
        <begin position="361"/>
        <end position="379"/>
    </location>
</feature>
<feature type="transmembrane region" description="Helical" evidence="8">
    <location>
        <begin position="315"/>
        <end position="334"/>
    </location>
</feature>
<dbReference type="Pfam" id="PF01032">
    <property type="entry name" value="FecCD"/>
    <property type="match status" value="2"/>
</dbReference>
<feature type="transmembrane region" description="Helical" evidence="8">
    <location>
        <begin position="18"/>
        <end position="37"/>
    </location>
</feature>
<organism evidence="9 10">
    <name type="scientific">Vibrio japonicus</name>
    <dbReference type="NCBI Taxonomy" id="1824638"/>
    <lineage>
        <taxon>Bacteria</taxon>
        <taxon>Pseudomonadati</taxon>
        <taxon>Pseudomonadota</taxon>
        <taxon>Gammaproteobacteria</taxon>
        <taxon>Vibrionales</taxon>
        <taxon>Vibrionaceae</taxon>
        <taxon>Vibrio</taxon>
    </lineage>
</organism>
<sequence>MDTIKHTTQTVQQLHVKLVILLTGAVFMLCALLQITAPYSQGLGIIWDTLFHFDSANYQHLITHLTYLPRLAIAIVCGFALAVAGSVMQFVLRNPIASPTTLGVAAGAELGMVLGILILPVSWTVPSFISAFIGGCMATGLVFTLSATRGFAPIHMVLAGMVVSLFLGSLNTMLLMLNEQKLTNIFVWGAGVLNQNDWSSVEVLLPLVSLPTILLLALQRPLSALQFGDNVATSLGVNIKQIKVVCLSLAIFMTAAVVSEVGLIGFVGIVAPAIARLLGARTLRKQIIVSGCMGSLILLIVDLMIQPFSGVGGELLPTGAMTALIGAPFLLWMLQKTKLQSNLKTRTEHIERYKLTSPSKILIAMTLVLISITGLALMIGKNNAGWTFGINQSLFDLRAPRVLVALLAGIGLAFAGTIIQRISNNPMASPEVLGISSGAALAIVLGTISGVAIGREQQMLLGTLGALFVTALVWLMGKKHNFAPTQTLLTGIALSAGLDALLRVAMSSGHDNAIALLTWLSGSTYLVANQDVVLLAIGIAIIGVIALSLHRWIELIGLGEVTANSIGLNATLVRLVLLLLVAALTTLCTIVMGPLSFIGLLAPHMARSLHQYRALPQLLTAALLGAMIMVSADWMGRILWFPWQFPAGLLASLMGGGYFLYLMRR</sequence>
<evidence type="ECO:0000256" key="8">
    <source>
        <dbReference type="SAM" id="Phobius"/>
    </source>
</evidence>
<keyword evidence="7 8" id="KW-0472">Membrane</keyword>
<name>A0ABY5LPP2_9VIBR</name>
<feature type="transmembrane region" description="Helical" evidence="8">
    <location>
        <begin position="157"/>
        <end position="178"/>
    </location>
</feature>
<dbReference type="InterPro" id="IPR037294">
    <property type="entry name" value="ABC_BtuC-like"/>
</dbReference>
<feature type="transmembrane region" description="Helical" evidence="8">
    <location>
        <begin position="399"/>
        <end position="420"/>
    </location>
</feature>
<feature type="transmembrane region" description="Helical" evidence="8">
    <location>
        <begin position="287"/>
        <end position="309"/>
    </location>
</feature>
<dbReference type="InterPro" id="IPR000522">
    <property type="entry name" value="ABC_transptr_permease_BtuC"/>
</dbReference>
<evidence type="ECO:0000256" key="1">
    <source>
        <dbReference type="ARBA" id="ARBA00004651"/>
    </source>
</evidence>
<feature type="transmembrane region" description="Helical" evidence="8">
    <location>
        <begin position="263"/>
        <end position="280"/>
    </location>
</feature>
<dbReference type="CDD" id="cd06550">
    <property type="entry name" value="TM_ABC_iron-siderophores_like"/>
    <property type="match status" value="2"/>
</dbReference>
<dbReference type="Gene3D" id="1.10.3470.10">
    <property type="entry name" value="ABC transporter involved in vitamin B12 uptake, BtuC"/>
    <property type="match status" value="2"/>
</dbReference>
<feature type="transmembrane region" description="Helical" evidence="8">
    <location>
        <begin position="432"/>
        <end position="453"/>
    </location>
</feature>
<evidence type="ECO:0000256" key="5">
    <source>
        <dbReference type="ARBA" id="ARBA00022692"/>
    </source>
</evidence>
<feature type="transmembrane region" description="Helical" evidence="8">
    <location>
        <begin position="128"/>
        <end position="145"/>
    </location>
</feature>
<reference evidence="9" key="1">
    <citation type="submission" date="2022-07" db="EMBL/GenBank/DDBJ databases">
        <title>Complete genome of Vibrio japonicus strain JCM 31412T and phylogenomic assessment of the Nereis clade of the genus Vibrio.</title>
        <authorList>
            <person name="Shlafstein M.D."/>
            <person name="Emsley S.A."/>
            <person name="Ushijima B."/>
            <person name="Videau P."/>
            <person name="Saw J.H."/>
        </authorList>
    </citation>
    <scope>NUCLEOTIDE SEQUENCE</scope>
    <source>
        <strain evidence="9">JCM 31412</strain>
    </source>
</reference>
<evidence type="ECO:0000256" key="3">
    <source>
        <dbReference type="ARBA" id="ARBA00022448"/>
    </source>
</evidence>
<dbReference type="Proteomes" id="UP001058602">
    <property type="component" value="Chromosome 2"/>
</dbReference>
<protein>
    <submittedName>
        <fullName evidence="9">Fe(3+)-hydroxamate ABC transporter permease FhuB</fullName>
    </submittedName>
</protein>
<accession>A0ABY5LPP2</accession>
<dbReference type="EMBL" id="CP102097">
    <property type="protein sequence ID" value="UUM33042.1"/>
    <property type="molecule type" value="Genomic_DNA"/>
</dbReference>
<proteinExistence type="inferred from homology"/>
<dbReference type="PANTHER" id="PTHR30472">
    <property type="entry name" value="FERRIC ENTEROBACTIN TRANSPORT SYSTEM PERMEASE PROTEIN"/>
    <property type="match status" value="1"/>
</dbReference>
<evidence type="ECO:0000256" key="6">
    <source>
        <dbReference type="ARBA" id="ARBA00022989"/>
    </source>
</evidence>
<gene>
    <name evidence="9" type="primary">fhuB</name>
    <name evidence="9" type="ORF">NP165_15960</name>
</gene>
<feature type="transmembrane region" description="Helical" evidence="8">
    <location>
        <begin position="71"/>
        <end position="92"/>
    </location>
</feature>
<keyword evidence="6 8" id="KW-1133">Transmembrane helix</keyword>
<keyword evidence="3" id="KW-0813">Transport</keyword>
<evidence type="ECO:0000313" key="9">
    <source>
        <dbReference type="EMBL" id="UUM33042.1"/>
    </source>
</evidence>
<evidence type="ECO:0000256" key="2">
    <source>
        <dbReference type="ARBA" id="ARBA00007935"/>
    </source>
</evidence>
<comment type="similarity">
    <text evidence="2">Belongs to the binding-protein-dependent transport system permease family. FecCD subfamily.</text>
</comment>
<feature type="transmembrane region" description="Helical" evidence="8">
    <location>
        <begin position="459"/>
        <end position="476"/>
    </location>
</feature>
<feature type="transmembrane region" description="Helical" evidence="8">
    <location>
        <begin position="533"/>
        <end position="553"/>
    </location>
</feature>
<keyword evidence="10" id="KW-1185">Reference proteome</keyword>
<evidence type="ECO:0000256" key="7">
    <source>
        <dbReference type="ARBA" id="ARBA00023136"/>
    </source>
</evidence>
<dbReference type="NCBIfam" id="NF007866">
    <property type="entry name" value="PRK10577.1-2"/>
    <property type="match status" value="1"/>
</dbReference>
<feature type="transmembrane region" description="Helical" evidence="8">
    <location>
        <begin position="573"/>
        <end position="602"/>
    </location>
</feature>
<feature type="transmembrane region" description="Helical" evidence="8">
    <location>
        <begin position="614"/>
        <end position="632"/>
    </location>
</feature>
<keyword evidence="5 8" id="KW-0812">Transmembrane</keyword>
<evidence type="ECO:0000313" key="10">
    <source>
        <dbReference type="Proteomes" id="UP001058602"/>
    </source>
</evidence>
<feature type="transmembrane region" description="Helical" evidence="8">
    <location>
        <begin position="104"/>
        <end position="122"/>
    </location>
</feature>
<comment type="subcellular location">
    <subcellularLocation>
        <location evidence="1">Cell membrane</location>
        <topology evidence="1">Multi-pass membrane protein</topology>
    </subcellularLocation>
</comment>
<keyword evidence="4" id="KW-1003">Cell membrane</keyword>